<protein>
    <submittedName>
        <fullName evidence="1">Uncharacterized protein</fullName>
    </submittedName>
</protein>
<keyword evidence="2" id="KW-1185">Reference proteome</keyword>
<gene>
    <name evidence="1" type="ORF">A4G28_00775</name>
</gene>
<comment type="caution">
    <text evidence="1">The sequence shown here is derived from an EMBL/GenBank/DDBJ whole genome shotgun (WGS) entry which is preliminary data.</text>
</comment>
<evidence type="ECO:0000313" key="2">
    <source>
        <dbReference type="Proteomes" id="UP000077342"/>
    </source>
</evidence>
<dbReference type="Proteomes" id="UP000077342">
    <property type="component" value="Unassembled WGS sequence"/>
</dbReference>
<dbReference type="EMBL" id="LWCI01000121">
    <property type="protein sequence ID" value="KZS60913.1"/>
    <property type="molecule type" value="Genomic_DNA"/>
</dbReference>
<dbReference type="AlphaFoldDB" id="A0A168F1W9"/>
<evidence type="ECO:0000313" key="1">
    <source>
        <dbReference type="EMBL" id="KZS60913.1"/>
    </source>
</evidence>
<proteinExistence type="predicted"/>
<reference evidence="2" key="1">
    <citation type="submission" date="2016-04" db="EMBL/GenBank/DDBJ databases">
        <authorList>
            <person name="Strapagiel D."/>
            <person name="Borowka P."/>
            <person name="Marciniak B."/>
            <person name="Bakula Z."/>
            <person name="Van Ingen J."/>
            <person name="Safianowska A."/>
            <person name="Dziadek J."/>
            <person name="Jagielski T."/>
        </authorList>
    </citation>
    <scope>NUCLEOTIDE SEQUENCE [LARGE SCALE GENOMIC DNA]</scope>
    <source>
        <strain evidence="2">1010001458</strain>
    </source>
</reference>
<sequence length="214" mass="24312">MAAMSETAEKIERVTLSTLKQRGWTDGAVTRFLGEPDALVTNPNYRSGPKMRLYDLPRVEAAERSERWRAWFDKTRVRRAKASAQQSERMNASRVELAAQINAVVIRIPHLAKDELFGVAVANRNAQSEWHAAERGHYNHDPATVSSADPAALQRWAVNYLRHVETDYDWLLDGVTGRVGVTEARQLIRERVLNAIADQYPYLAAECARQRAYH</sequence>
<accession>A0A168F1W9</accession>
<organism evidence="1 2">
    <name type="scientific">Mycobacterium ostraviense</name>
    <dbReference type="NCBI Taxonomy" id="2738409"/>
    <lineage>
        <taxon>Bacteria</taxon>
        <taxon>Bacillati</taxon>
        <taxon>Actinomycetota</taxon>
        <taxon>Actinomycetes</taxon>
        <taxon>Mycobacteriales</taxon>
        <taxon>Mycobacteriaceae</taxon>
        <taxon>Mycobacterium</taxon>
    </lineage>
</organism>
<name>A0A168F1W9_9MYCO</name>